<feature type="domain" description="PpiC" evidence="9">
    <location>
        <begin position="157"/>
        <end position="247"/>
    </location>
</feature>
<dbReference type="PANTHER" id="PTHR47245:SF2">
    <property type="entry name" value="PEPTIDYL-PROLYL CIS-TRANS ISOMERASE HP_0175-RELATED"/>
    <property type="match status" value="1"/>
</dbReference>
<evidence type="ECO:0000256" key="1">
    <source>
        <dbReference type="ARBA" id="ARBA00000971"/>
    </source>
</evidence>
<dbReference type="SUPFAM" id="SSF109998">
    <property type="entry name" value="Triger factor/SurA peptide-binding domain-like"/>
    <property type="match status" value="1"/>
</dbReference>
<evidence type="ECO:0000256" key="3">
    <source>
        <dbReference type="ARBA" id="ARBA00013194"/>
    </source>
</evidence>
<proteinExistence type="inferred from homology"/>
<dbReference type="Gene3D" id="3.10.50.40">
    <property type="match status" value="1"/>
</dbReference>
<dbReference type="PANTHER" id="PTHR47245">
    <property type="entry name" value="PEPTIDYLPROLYL ISOMERASE"/>
    <property type="match status" value="1"/>
</dbReference>
<evidence type="ECO:0000256" key="2">
    <source>
        <dbReference type="ARBA" id="ARBA00007656"/>
    </source>
</evidence>
<evidence type="ECO:0000313" key="11">
    <source>
        <dbReference type="Proteomes" id="UP000035017"/>
    </source>
</evidence>
<dbReference type="SUPFAM" id="SSF54534">
    <property type="entry name" value="FKBP-like"/>
    <property type="match status" value="1"/>
</dbReference>
<evidence type="ECO:0000259" key="9">
    <source>
        <dbReference type="PROSITE" id="PS50198"/>
    </source>
</evidence>
<dbReference type="Proteomes" id="UP000035017">
    <property type="component" value="Unassembled WGS sequence"/>
</dbReference>
<reference evidence="10 11" key="1">
    <citation type="submission" date="2014-12" db="EMBL/GenBank/DDBJ databases">
        <title>16Stimator: statistical estimation of ribosomal gene copy numbers from draft genome assemblies.</title>
        <authorList>
            <person name="Perisin M.A."/>
            <person name="Vetter M."/>
            <person name="Gilbert J.A."/>
            <person name="Bergelson J."/>
        </authorList>
    </citation>
    <scope>NUCLEOTIDE SEQUENCE [LARGE SCALE GENOMIC DNA]</scope>
    <source>
        <strain evidence="10 11">MEJ076</strain>
    </source>
</reference>
<comment type="catalytic activity">
    <reaction evidence="1">
        <text>[protein]-peptidylproline (omega=180) = [protein]-peptidylproline (omega=0)</text>
        <dbReference type="Rhea" id="RHEA:16237"/>
        <dbReference type="Rhea" id="RHEA-COMP:10747"/>
        <dbReference type="Rhea" id="RHEA-COMP:10748"/>
        <dbReference type="ChEBI" id="CHEBI:83833"/>
        <dbReference type="ChEBI" id="CHEBI:83834"/>
        <dbReference type="EC" id="5.2.1.8"/>
    </reaction>
</comment>
<dbReference type="Pfam" id="PF13616">
    <property type="entry name" value="Rotamase_3"/>
    <property type="match status" value="1"/>
</dbReference>
<protein>
    <recommendedName>
        <fullName evidence="4">Parvulin-like PPIase</fullName>
        <ecNumber evidence="3">5.2.1.8</ecNumber>
    </recommendedName>
    <alternativeName>
        <fullName evidence="6">Peptidyl-prolyl cis-trans isomerase plp</fullName>
    </alternativeName>
    <alternativeName>
        <fullName evidence="7">Rotamase plp</fullName>
    </alternativeName>
</protein>
<sequence>MFGSFFSRKTTSGAGIVSERFNMLRYNRIAAAVIVATLGLQFPAFAQEDAVVAKVGDLEIRQSELDLAMSNLDPQLAQLPDEQKKVAALSGAIDVKLLVKDATAEGLQKTDDFKKRLAFITDRELHNAYFRKHVVDAVTNEEVKARYDKEVAALPQEEEIKAAHILVATEEEAKDVIKQLDAGKDFAALAKEKSTDSNKDDGGDLGWFGKGRMVPEFEEAAFTLEKGAYTKTPVKSQFGFHVIKLEDKRVAPPPAYEQVEAQVRQLVMRDKYVALIEKAKAEQKIDIPDAAMRKAYDDASKQQAAEPPAQQ</sequence>
<evidence type="ECO:0000256" key="7">
    <source>
        <dbReference type="ARBA" id="ARBA00031484"/>
    </source>
</evidence>
<dbReference type="Gene3D" id="1.10.8.1040">
    <property type="match status" value="1"/>
</dbReference>
<gene>
    <name evidence="10" type="ORF">RU07_05160</name>
</gene>
<dbReference type="EMBL" id="JXQV01000005">
    <property type="protein sequence ID" value="KIQ04052.1"/>
    <property type="molecule type" value="Genomic_DNA"/>
</dbReference>
<evidence type="ECO:0000313" key="10">
    <source>
        <dbReference type="EMBL" id="KIQ04052.1"/>
    </source>
</evidence>
<evidence type="ECO:0000256" key="4">
    <source>
        <dbReference type="ARBA" id="ARBA00018370"/>
    </source>
</evidence>
<dbReference type="PROSITE" id="PS50198">
    <property type="entry name" value="PPIC_PPIASE_2"/>
    <property type="match status" value="1"/>
</dbReference>
<name>A0A0D0KZU8_AGRTU</name>
<dbReference type="InterPro" id="IPR046357">
    <property type="entry name" value="PPIase_dom_sf"/>
</dbReference>
<dbReference type="GO" id="GO:0003755">
    <property type="term" value="F:peptidyl-prolyl cis-trans isomerase activity"/>
    <property type="evidence" value="ECO:0007669"/>
    <property type="project" value="UniProtKB-KW"/>
</dbReference>
<keyword evidence="8 10" id="KW-0413">Isomerase</keyword>
<comment type="caution">
    <text evidence="10">The sequence shown here is derived from an EMBL/GenBank/DDBJ whole genome shotgun (WGS) entry which is preliminary data.</text>
</comment>
<dbReference type="InterPro" id="IPR000297">
    <property type="entry name" value="PPIase_PpiC"/>
</dbReference>
<organism evidence="10 11">
    <name type="scientific">Agrobacterium tumefaciens</name>
    <dbReference type="NCBI Taxonomy" id="358"/>
    <lineage>
        <taxon>Bacteria</taxon>
        <taxon>Pseudomonadati</taxon>
        <taxon>Pseudomonadota</taxon>
        <taxon>Alphaproteobacteria</taxon>
        <taxon>Hyphomicrobiales</taxon>
        <taxon>Rhizobiaceae</taxon>
        <taxon>Rhizobium/Agrobacterium group</taxon>
        <taxon>Agrobacterium</taxon>
        <taxon>Agrobacterium tumefaciens complex</taxon>
    </lineage>
</organism>
<dbReference type="AlphaFoldDB" id="A0A0D0KZU8"/>
<dbReference type="InterPro" id="IPR027304">
    <property type="entry name" value="Trigger_fact/SurA_dom_sf"/>
</dbReference>
<evidence type="ECO:0000256" key="5">
    <source>
        <dbReference type="ARBA" id="ARBA00023110"/>
    </source>
</evidence>
<dbReference type="InterPro" id="IPR050245">
    <property type="entry name" value="PrsA_foldase"/>
</dbReference>
<evidence type="ECO:0000256" key="6">
    <source>
        <dbReference type="ARBA" id="ARBA00030642"/>
    </source>
</evidence>
<comment type="similarity">
    <text evidence="2">Belongs to the PpiC/parvulin rotamase family.</text>
</comment>
<accession>A0A0D0KZU8</accession>
<evidence type="ECO:0000256" key="8">
    <source>
        <dbReference type="PROSITE-ProRule" id="PRU00278"/>
    </source>
</evidence>
<keyword evidence="5 8" id="KW-0697">Rotamase</keyword>
<dbReference type="EC" id="5.2.1.8" evidence="3"/>